<name>A0A5C3KHI4_COPMA</name>
<protein>
    <submittedName>
        <fullName evidence="1">Uncharacterized protein</fullName>
    </submittedName>
</protein>
<dbReference type="Proteomes" id="UP000307440">
    <property type="component" value="Unassembled WGS sequence"/>
</dbReference>
<proteinExistence type="predicted"/>
<organism evidence="1 2">
    <name type="scientific">Coprinopsis marcescibilis</name>
    <name type="common">Agaric fungus</name>
    <name type="synonym">Psathyrella marcescibilis</name>
    <dbReference type="NCBI Taxonomy" id="230819"/>
    <lineage>
        <taxon>Eukaryota</taxon>
        <taxon>Fungi</taxon>
        <taxon>Dikarya</taxon>
        <taxon>Basidiomycota</taxon>
        <taxon>Agaricomycotina</taxon>
        <taxon>Agaricomycetes</taxon>
        <taxon>Agaricomycetidae</taxon>
        <taxon>Agaricales</taxon>
        <taxon>Agaricineae</taxon>
        <taxon>Psathyrellaceae</taxon>
        <taxon>Coprinopsis</taxon>
    </lineage>
</organism>
<evidence type="ECO:0000313" key="1">
    <source>
        <dbReference type="EMBL" id="TFK19474.1"/>
    </source>
</evidence>
<dbReference type="AlphaFoldDB" id="A0A5C3KHI4"/>
<accession>A0A5C3KHI4</accession>
<dbReference type="EMBL" id="ML210339">
    <property type="protein sequence ID" value="TFK19474.1"/>
    <property type="molecule type" value="Genomic_DNA"/>
</dbReference>
<gene>
    <name evidence="1" type="ORF">FA15DRAFT_682937</name>
</gene>
<dbReference type="OrthoDB" id="341421at2759"/>
<reference evidence="1 2" key="1">
    <citation type="journal article" date="2019" name="Nat. Ecol. Evol.">
        <title>Megaphylogeny resolves global patterns of mushroom evolution.</title>
        <authorList>
            <person name="Varga T."/>
            <person name="Krizsan K."/>
            <person name="Foldi C."/>
            <person name="Dima B."/>
            <person name="Sanchez-Garcia M."/>
            <person name="Sanchez-Ramirez S."/>
            <person name="Szollosi G.J."/>
            <person name="Szarkandi J.G."/>
            <person name="Papp V."/>
            <person name="Albert L."/>
            <person name="Andreopoulos W."/>
            <person name="Angelini C."/>
            <person name="Antonin V."/>
            <person name="Barry K.W."/>
            <person name="Bougher N.L."/>
            <person name="Buchanan P."/>
            <person name="Buyck B."/>
            <person name="Bense V."/>
            <person name="Catcheside P."/>
            <person name="Chovatia M."/>
            <person name="Cooper J."/>
            <person name="Damon W."/>
            <person name="Desjardin D."/>
            <person name="Finy P."/>
            <person name="Geml J."/>
            <person name="Haridas S."/>
            <person name="Hughes K."/>
            <person name="Justo A."/>
            <person name="Karasinski D."/>
            <person name="Kautmanova I."/>
            <person name="Kiss B."/>
            <person name="Kocsube S."/>
            <person name="Kotiranta H."/>
            <person name="LaButti K.M."/>
            <person name="Lechner B.E."/>
            <person name="Liimatainen K."/>
            <person name="Lipzen A."/>
            <person name="Lukacs Z."/>
            <person name="Mihaltcheva S."/>
            <person name="Morgado L.N."/>
            <person name="Niskanen T."/>
            <person name="Noordeloos M.E."/>
            <person name="Ohm R.A."/>
            <person name="Ortiz-Santana B."/>
            <person name="Ovrebo C."/>
            <person name="Racz N."/>
            <person name="Riley R."/>
            <person name="Savchenko A."/>
            <person name="Shiryaev A."/>
            <person name="Soop K."/>
            <person name="Spirin V."/>
            <person name="Szebenyi C."/>
            <person name="Tomsovsky M."/>
            <person name="Tulloss R.E."/>
            <person name="Uehling J."/>
            <person name="Grigoriev I.V."/>
            <person name="Vagvolgyi C."/>
            <person name="Papp T."/>
            <person name="Martin F.M."/>
            <person name="Miettinen O."/>
            <person name="Hibbett D.S."/>
            <person name="Nagy L.G."/>
        </authorList>
    </citation>
    <scope>NUCLEOTIDE SEQUENCE [LARGE SCALE GENOMIC DNA]</scope>
    <source>
        <strain evidence="1 2">CBS 121175</strain>
    </source>
</reference>
<evidence type="ECO:0000313" key="2">
    <source>
        <dbReference type="Proteomes" id="UP000307440"/>
    </source>
</evidence>
<sequence>MDAPRNIVVNDFMFCADHGDEYCHACCCDHRLTNNIRIEDVLQDDSRFDFEHDLEERQSINAYALGAVAAIQTEDSFECEKHSTVDCERCFDWVEIVTKHAEDVEELGRWNLGNTER</sequence>
<keyword evidence="2" id="KW-1185">Reference proteome</keyword>